<evidence type="ECO:0000313" key="8">
    <source>
        <dbReference type="Proteomes" id="UP001212498"/>
    </source>
</evidence>
<evidence type="ECO:0000256" key="1">
    <source>
        <dbReference type="ARBA" id="ARBA00003408"/>
    </source>
</evidence>
<name>A0ABT4T0V6_9ACTN</name>
<evidence type="ECO:0000256" key="6">
    <source>
        <dbReference type="SAM" id="Phobius"/>
    </source>
</evidence>
<evidence type="ECO:0000256" key="4">
    <source>
        <dbReference type="ARBA" id="ARBA00022448"/>
    </source>
</evidence>
<feature type="transmembrane region" description="Helical" evidence="6">
    <location>
        <begin position="251"/>
        <end position="273"/>
    </location>
</feature>
<feature type="transmembrane region" description="Helical" evidence="6">
    <location>
        <begin position="294"/>
        <end position="314"/>
    </location>
</feature>
<reference evidence="7 8" key="1">
    <citation type="submission" date="2022-11" db="EMBL/GenBank/DDBJ databases">
        <title>Nonomuraea corallina sp. nov., a new species of the genus Nonomuraea isolated from sea side sediment in Thai sea.</title>
        <authorList>
            <person name="Ngamcharungchit C."/>
            <person name="Matsumoto A."/>
            <person name="Suriyachadkun C."/>
            <person name="Panbangred W."/>
            <person name="Inahashi Y."/>
            <person name="Intra B."/>
        </authorList>
    </citation>
    <scope>NUCLEOTIDE SEQUENCE [LARGE SCALE GENOMIC DNA]</scope>
    <source>
        <strain evidence="7 8">DSM 43553</strain>
    </source>
</reference>
<dbReference type="PANTHER" id="PTHR43298">
    <property type="entry name" value="MULTIDRUG RESISTANCE PROTEIN NORM-RELATED"/>
    <property type="match status" value="1"/>
</dbReference>
<dbReference type="EMBL" id="JAPNUD010000059">
    <property type="protein sequence ID" value="MDA0643148.1"/>
    <property type="molecule type" value="Genomic_DNA"/>
</dbReference>
<feature type="transmembrane region" description="Helical" evidence="6">
    <location>
        <begin position="125"/>
        <end position="145"/>
    </location>
</feature>
<evidence type="ECO:0000313" key="7">
    <source>
        <dbReference type="EMBL" id="MDA0643148.1"/>
    </source>
</evidence>
<dbReference type="Proteomes" id="UP001212498">
    <property type="component" value="Unassembled WGS sequence"/>
</dbReference>
<protein>
    <recommendedName>
        <fullName evidence="3">Probable multidrug resistance protein NorM</fullName>
    </recommendedName>
    <alternativeName>
        <fullName evidence="5">Multidrug-efflux transporter</fullName>
    </alternativeName>
</protein>
<comment type="function">
    <text evidence="1">Multidrug efflux pump.</text>
</comment>
<feature type="transmembrane region" description="Helical" evidence="6">
    <location>
        <begin position="326"/>
        <end position="344"/>
    </location>
</feature>
<evidence type="ECO:0000256" key="2">
    <source>
        <dbReference type="ARBA" id="ARBA00010199"/>
    </source>
</evidence>
<keyword evidence="4" id="KW-0813">Transport</keyword>
<dbReference type="InterPro" id="IPR002528">
    <property type="entry name" value="MATE_fam"/>
</dbReference>
<evidence type="ECO:0000256" key="5">
    <source>
        <dbReference type="ARBA" id="ARBA00031636"/>
    </source>
</evidence>
<sequence length="436" mass="43325">MFSGLVRASVPLFLSMVTNLLGAVVVTAVLGRHATVTLAAFAVMTAVLTPASTAVAGALRGLAPFVAPHRDDPDAVLPVLRDARWLSLFVGMAGALAVLGVPALAGAAGVPAEVVAELGVLPWLLALYLVIYAAGGGATAVLVAIGRSRGVLWASLASTAVMIVLAVALVPPLGLTGVGVAWTLSGLTLVGVGDLALRRALGRPVGRGRPRPREIARLAAVSLPLAATVLIKFGALGVITFAAGITGARDAAAHAVLATLTGFIVLAAMAVGQASVPEVSRAATVASARRANRAAALLAVGGTTLAALTLLALGGPVLGLFTGDPAVRGVALALLPLMLLSSMADAVQAVQGFGLTGLKRTGASLTYFAAGYGLLALAAVPVAATWGVTGLWVAMLVGNLLLAVLQATGFHRHSARVGGAGRADAGRLGGRCRTNG</sequence>
<accession>A0ABT4T0V6</accession>
<feature type="transmembrane region" description="Helical" evidence="6">
    <location>
        <begin position="218"/>
        <end position="245"/>
    </location>
</feature>
<dbReference type="CDD" id="cd12082">
    <property type="entry name" value="MATE_like"/>
    <property type="match status" value="1"/>
</dbReference>
<dbReference type="PANTHER" id="PTHR43298:SF2">
    <property type="entry name" value="FMN_FAD EXPORTER YEEO-RELATED"/>
    <property type="match status" value="1"/>
</dbReference>
<keyword evidence="6" id="KW-0472">Membrane</keyword>
<organism evidence="7 8">
    <name type="scientific">Nonomuraea ferruginea</name>
    <dbReference type="NCBI Taxonomy" id="46174"/>
    <lineage>
        <taxon>Bacteria</taxon>
        <taxon>Bacillati</taxon>
        <taxon>Actinomycetota</taxon>
        <taxon>Actinomycetes</taxon>
        <taxon>Streptosporangiales</taxon>
        <taxon>Streptosporangiaceae</taxon>
        <taxon>Nonomuraea</taxon>
    </lineage>
</organism>
<dbReference type="RefSeq" id="WP_271277502.1">
    <property type="nucleotide sequence ID" value="NZ_BAABFD010000016.1"/>
</dbReference>
<feature type="transmembrane region" description="Helical" evidence="6">
    <location>
        <begin position="83"/>
        <end position="105"/>
    </location>
</feature>
<keyword evidence="6" id="KW-0812">Transmembrane</keyword>
<keyword evidence="8" id="KW-1185">Reference proteome</keyword>
<gene>
    <name evidence="7" type="ORF">OUY24_21190</name>
</gene>
<feature type="transmembrane region" description="Helical" evidence="6">
    <location>
        <begin position="152"/>
        <end position="173"/>
    </location>
</feature>
<comment type="similarity">
    <text evidence="2">Belongs to the multi antimicrobial extrusion (MATE) (TC 2.A.66.1) family.</text>
</comment>
<proteinExistence type="inferred from homology"/>
<dbReference type="InterPro" id="IPR050222">
    <property type="entry name" value="MATE_MdtK"/>
</dbReference>
<comment type="caution">
    <text evidence="7">The sequence shown here is derived from an EMBL/GenBank/DDBJ whole genome shotgun (WGS) entry which is preliminary data.</text>
</comment>
<feature type="transmembrane region" description="Helical" evidence="6">
    <location>
        <begin position="12"/>
        <end position="30"/>
    </location>
</feature>
<keyword evidence="6" id="KW-1133">Transmembrane helix</keyword>
<feature type="transmembrane region" description="Helical" evidence="6">
    <location>
        <begin position="365"/>
        <end position="384"/>
    </location>
</feature>
<feature type="transmembrane region" description="Helical" evidence="6">
    <location>
        <begin position="36"/>
        <end position="62"/>
    </location>
</feature>
<feature type="transmembrane region" description="Helical" evidence="6">
    <location>
        <begin position="179"/>
        <end position="197"/>
    </location>
</feature>
<feature type="transmembrane region" description="Helical" evidence="6">
    <location>
        <begin position="390"/>
        <end position="410"/>
    </location>
</feature>
<dbReference type="Pfam" id="PF01554">
    <property type="entry name" value="MatE"/>
    <property type="match status" value="1"/>
</dbReference>
<evidence type="ECO:0000256" key="3">
    <source>
        <dbReference type="ARBA" id="ARBA00020268"/>
    </source>
</evidence>